<accession>A0A6N8IQK2</accession>
<dbReference type="Pfam" id="PF16137">
    <property type="entry name" value="DUF4845"/>
    <property type="match status" value="1"/>
</dbReference>
<evidence type="ECO:0000256" key="1">
    <source>
        <dbReference type="SAM" id="Phobius"/>
    </source>
</evidence>
<sequence>MERNLRSRQGGISFIGLIFVIAVLACVGVLVAQAIPTMLEYQAVVKAIERSKDGANPQEVRVAFEKASAVDDIKSVTPKDLEITKQGDRNVVKVAWNKEIHMFGPAFLLLKYAYQSK</sequence>
<organism evidence="2 3">
    <name type="scientific">Ramlibacter pinisoli</name>
    <dbReference type="NCBI Taxonomy" id="2682844"/>
    <lineage>
        <taxon>Bacteria</taxon>
        <taxon>Pseudomonadati</taxon>
        <taxon>Pseudomonadota</taxon>
        <taxon>Betaproteobacteria</taxon>
        <taxon>Burkholderiales</taxon>
        <taxon>Comamonadaceae</taxon>
        <taxon>Ramlibacter</taxon>
    </lineage>
</organism>
<protein>
    <submittedName>
        <fullName evidence="2">DUF4845 domain-containing protein</fullName>
    </submittedName>
</protein>
<feature type="transmembrane region" description="Helical" evidence="1">
    <location>
        <begin position="12"/>
        <end position="35"/>
    </location>
</feature>
<reference evidence="2 3" key="1">
    <citation type="submission" date="2019-12" db="EMBL/GenBank/DDBJ databases">
        <authorList>
            <person name="Huq M.A."/>
        </authorList>
    </citation>
    <scope>NUCLEOTIDE SEQUENCE [LARGE SCALE GENOMIC DNA]</scope>
    <source>
        <strain evidence="2 3">MAH-25</strain>
    </source>
</reference>
<dbReference type="EMBL" id="WSEL01000003">
    <property type="protein sequence ID" value="MVQ29128.1"/>
    <property type="molecule type" value="Genomic_DNA"/>
</dbReference>
<dbReference type="InterPro" id="IPR032314">
    <property type="entry name" value="DUF4845"/>
</dbReference>
<dbReference type="PROSITE" id="PS51257">
    <property type="entry name" value="PROKAR_LIPOPROTEIN"/>
    <property type="match status" value="1"/>
</dbReference>
<keyword evidence="3" id="KW-1185">Reference proteome</keyword>
<comment type="caution">
    <text evidence="2">The sequence shown here is derived from an EMBL/GenBank/DDBJ whole genome shotgun (WGS) entry which is preliminary data.</text>
</comment>
<evidence type="ECO:0000313" key="2">
    <source>
        <dbReference type="EMBL" id="MVQ29128.1"/>
    </source>
</evidence>
<keyword evidence="1" id="KW-0812">Transmembrane</keyword>
<name>A0A6N8IQK2_9BURK</name>
<keyword evidence="1" id="KW-1133">Transmembrane helix</keyword>
<dbReference type="Proteomes" id="UP000469385">
    <property type="component" value="Unassembled WGS sequence"/>
</dbReference>
<keyword evidence="1" id="KW-0472">Membrane</keyword>
<evidence type="ECO:0000313" key="3">
    <source>
        <dbReference type="Proteomes" id="UP000469385"/>
    </source>
</evidence>
<proteinExistence type="predicted"/>
<gene>
    <name evidence="2" type="ORF">GON04_06710</name>
</gene>
<dbReference type="AlphaFoldDB" id="A0A6N8IQK2"/>